<dbReference type="InterPro" id="IPR006045">
    <property type="entry name" value="Cupin_1"/>
</dbReference>
<protein>
    <recommendedName>
        <fullName evidence="9">Germin-like protein</fullName>
    </recommendedName>
</protein>
<dbReference type="CDD" id="cd02241">
    <property type="entry name" value="cupin_OxOx"/>
    <property type="match status" value="1"/>
</dbReference>
<sequence length="283" mass="30444">MSRGGSVVLLRWASVLKQTQLSFLRRVSRRTTALLQDEAAFRSLSRQPASQPAEGPAAAATEESRSRGAEELRRETRDEIMAAMKLVAALALATILSVHARDPELTTDFSVPPGVNASTITGEYFTFTGLRDFAAPPGMFGSKKVTQIEFPALTGLGVGVTLLEYKPMTLNPPHTHPRGTELLYVLAGTLDVGLVDSANKLYAATLRKGDLFVFPQGLVHFQINKSSKKPVRALSAFGSSNAGTISLPRNLFGSGIDDAVLLSAFKITAEELKVLEAPFMPVM</sequence>
<accession>A0A176WL26</accession>
<evidence type="ECO:0000256" key="7">
    <source>
        <dbReference type="PIRSR" id="PIRSR601929-1"/>
    </source>
</evidence>
<feature type="binding site" evidence="8">
    <location>
        <position position="220"/>
    </location>
    <ligand>
        <name>Mn(2+)</name>
        <dbReference type="ChEBI" id="CHEBI:29035"/>
    </ligand>
</feature>
<dbReference type="Proteomes" id="UP000077202">
    <property type="component" value="Unassembled WGS sequence"/>
</dbReference>
<dbReference type="GO" id="GO:0048046">
    <property type="term" value="C:apoplast"/>
    <property type="evidence" value="ECO:0007669"/>
    <property type="project" value="UniProtKB-SubCell"/>
</dbReference>
<evidence type="ECO:0000313" key="13">
    <source>
        <dbReference type="Proteomes" id="UP000077202"/>
    </source>
</evidence>
<evidence type="ECO:0000259" key="11">
    <source>
        <dbReference type="SMART" id="SM00835"/>
    </source>
</evidence>
<organism evidence="12 13">
    <name type="scientific">Marchantia polymorpha subsp. ruderalis</name>
    <dbReference type="NCBI Taxonomy" id="1480154"/>
    <lineage>
        <taxon>Eukaryota</taxon>
        <taxon>Viridiplantae</taxon>
        <taxon>Streptophyta</taxon>
        <taxon>Embryophyta</taxon>
        <taxon>Marchantiophyta</taxon>
        <taxon>Marchantiopsida</taxon>
        <taxon>Marchantiidae</taxon>
        <taxon>Marchantiales</taxon>
        <taxon>Marchantiaceae</taxon>
        <taxon>Marchantia</taxon>
    </lineage>
</organism>
<keyword evidence="6 7" id="KW-0464">Manganese</keyword>
<keyword evidence="4 9" id="KW-0964">Secreted</keyword>
<feature type="binding site" evidence="7">
    <location>
        <position position="181"/>
    </location>
    <ligand>
        <name>oxalate</name>
        <dbReference type="ChEBI" id="CHEBI:30623"/>
    </ligand>
</feature>
<feature type="binding site" evidence="7">
    <location>
        <position position="176"/>
    </location>
    <ligand>
        <name>oxalate</name>
        <dbReference type="ChEBI" id="CHEBI:30623"/>
    </ligand>
</feature>
<keyword evidence="3 9" id="KW-0052">Apoplast</keyword>
<dbReference type="SMR" id="A0A176WL26"/>
<comment type="caution">
    <text evidence="12">The sequence shown here is derived from an EMBL/GenBank/DDBJ whole genome shotgun (WGS) entry which is preliminary data.</text>
</comment>
<dbReference type="AlphaFoldDB" id="A0A176WL26"/>
<feature type="compositionally biased region" description="Basic and acidic residues" evidence="10">
    <location>
        <begin position="62"/>
        <end position="73"/>
    </location>
</feature>
<dbReference type="PRINTS" id="PR00325">
    <property type="entry name" value="GERMIN"/>
</dbReference>
<feature type="binding site" evidence="7">
    <location>
        <position position="171"/>
    </location>
    <ligand>
        <name>oxalate</name>
        <dbReference type="ChEBI" id="CHEBI:30623"/>
    </ligand>
</feature>
<dbReference type="EMBL" id="LVLJ01000572">
    <property type="protein sequence ID" value="OAE33739.1"/>
    <property type="molecule type" value="Genomic_DNA"/>
</dbReference>
<evidence type="ECO:0000256" key="9">
    <source>
        <dbReference type="RuleBase" id="RU366015"/>
    </source>
</evidence>
<dbReference type="InterPro" id="IPR001929">
    <property type="entry name" value="Germin"/>
</dbReference>
<feature type="binding site" evidence="8">
    <location>
        <position position="174"/>
    </location>
    <ligand>
        <name>Mn(2+)</name>
        <dbReference type="ChEBI" id="CHEBI:29035"/>
    </ligand>
</feature>
<comment type="similarity">
    <text evidence="2 9">Belongs to the germin family.</text>
</comment>
<comment type="subcellular location">
    <subcellularLocation>
        <location evidence="1 9">Secreted</location>
        <location evidence="1 9">Extracellular space</location>
        <location evidence="1 9">Apoplast</location>
    </subcellularLocation>
</comment>
<dbReference type="InterPro" id="IPR014710">
    <property type="entry name" value="RmlC-like_jellyroll"/>
</dbReference>
<evidence type="ECO:0000256" key="8">
    <source>
        <dbReference type="PIRSR" id="PIRSR601929-2"/>
    </source>
</evidence>
<evidence type="ECO:0000256" key="4">
    <source>
        <dbReference type="ARBA" id="ARBA00022525"/>
    </source>
</evidence>
<gene>
    <name evidence="12" type="ORF">AXG93_2884s1120</name>
</gene>
<feature type="region of interest" description="Disordered" evidence="10">
    <location>
        <begin position="44"/>
        <end position="73"/>
    </location>
</feature>
<evidence type="ECO:0000256" key="1">
    <source>
        <dbReference type="ARBA" id="ARBA00004271"/>
    </source>
</evidence>
<dbReference type="SUPFAM" id="SSF51182">
    <property type="entry name" value="RmlC-like cupins"/>
    <property type="match status" value="1"/>
</dbReference>
<feature type="binding site" evidence="8">
    <location>
        <position position="181"/>
    </location>
    <ligand>
        <name>Mn(2+)</name>
        <dbReference type="ChEBI" id="CHEBI:29035"/>
    </ligand>
</feature>
<dbReference type="PANTHER" id="PTHR31238">
    <property type="entry name" value="GERMIN-LIKE PROTEIN SUBFAMILY 3 MEMBER 3"/>
    <property type="match status" value="1"/>
</dbReference>
<feature type="binding site" evidence="8">
    <location>
        <position position="176"/>
    </location>
    <ligand>
        <name>Mn(2+)</name>
        <dbReference type="ChEBI" id="CHEBI:29035"/>
    </ligand>
</feature>
<dbReference type="Gene3D" id="2.60.120.10">
    <property type="entry name" value="Jelly Rolls"/>
    <property type="match status" value="1"/>
</dbReference>
<evidence type="ECO:0000256" key="2">
    <source>
        <dbReference type="ARBA" id="ARBA00007456"/>
    </source>
</evidence>
<reference evidence="12" key="1">
    <citation type="submission" date="2016-03" db="EMBL/GenBank/DDBJ databases">
        <title>Mechanisms controlling the formation of the plant cell surface in tip-growing cells are functionally conserved among land plants.</title>
        <authorList>
            <person name="Honkanen S."/>
            <person name="Jones V.A."/>
            <person name="Morieri G."/>
            <person name="Champion C."/>
            <person name="Hetherington A.J."/>
            <person name="Kelly S."/>
            <person name="Saint-Marcoux D."/>
            <person name="Proust H."/>
            <person name="Prescott H."/>
            <person name="Dolan L."/>
        </authorList>
    </citation>
    <scope>NUCLEOTIDE SEQUENCE [LARGE SCALE GENOMIC DNA]</scope>
    <source>
        <tissue evidence="12">Whole gametophyte</tissue>
    </source>
</reference>
<feature type="domain" description="Cupin type-1" evidence="11">
    <location>
        <begin position="137"/>
        <end position="273"/>
    </location>
</feature>
<evidence type="ECO:0000256" key="3">
    <source>
        <dbReference type="ARBA" id="ARBA00022523"/>
    </source>
</evidence>
<name>A0A176WL26_MARPO</name>
<dbReference type="GO" id="GO:0030145">
    <property type="term" value="F:manganese ion binding"/>
    <property type="evidence" value="ECO:0007669"/>
    <property type="project" value="UniProtKB-UniRule"/>
</dbReference>
<evidence type="ECO:0000256" key="5">
    <source>
        <dbReference type="ARBA" id="ARBA00022723"/>
    </source>
</evidence>
<keyword evidence="5 7" id="KW-0479">Metal-binding</keyword>
<dbReference type="InterPro" id="IPR011051">
    <property type="entry name" value="RmlC_Cupin_sf"/>
</dbReference>
<proteinExistence type="inferred from homology"/>
<keyword evidence="13" id="KW-1185">Reference proteome</keyword>
<dbReference type="Pfam" id="PF00190">
    <property type="entry name" value="Cupin_1"/>
    <property type="match status" value="1"/>
</dbReference>
<evidence type="ECO:0000313" key="12">
    <source>
        <dbReference type="EMBL" id="OAE33739.1"/>
    </source>
</evidence>
<dbReference type="SMART" id="SM00835">
    <property type="entry name" value="Cupin_1"/>
    <property type="match status" value="1"/>
</dbReference>
<evidence type="ECO:0000256" key="6">
    <source>
        <dbReference type="ARBA" id="ARBA00023211"/>
    </source>
</evidence>
<feature type="compositionally biased region" description="Low complexity" evidence="10">
    <location>
        <begin position="48"/>
        <end position="61"/>
    </location>
</feature>
<evidence type="ECO:0000256" key="10">
    <source>
        <dbReference type="SAM" id="MobiDB-lite"/>
    </source>
</evidence>